<dbReference type="EMBL" id="LBWL01000021">
    <property type="protein sequence ID" value="KKR07710.1"/>
    <property type="molecule type" value="Genomic_DNA"/>
</dbReference>
<sequence>MTKIKAHLISTIFVILFLAFGSIVYADNLGDKVNFNTEKIYDSSARTTISATLLKIGDNAYYYVDDTYWDSLSEYSKKHFIERLNSISVEFDNNIYPKETAFWGSEPRPGVDNDPRITILLEDLAKDNGGYFYSSNLYPKSIAPDSNEREMIVVSASAMENNYEKTFIAHELQHLISYNQKELIRSIEEDTWLNELRSEYTSAIIGYDSDSQAGLNSRIQTFLEKPTDSLTEWPNTPYDYAEVAMFGRYLVDQYGSGILSETLKMPSVGINSINQYLINHGINETFAGVFQKWLVANVYNDTTSNSAYGYVNPALVNIKVSPPTSTINLDLVNTIFSYTLEPWQPSWHKYYVQLNPTNSIKIDFSDPSFDVMYLDNLGRVGLLMNESYISNPGGLSYFVLMPINKQTRPLTLGVTIQRIMENKEMNFLSTIKDGDLIKRPNEPEMYVVEGKYKRYLSPEVIKLYGHLNPEKVIALPGNIFDSYISANYVKSFGDKRVYSIWPDGTKHWLNMSGEYFTQSGRDWNAIFTVNDGEFNYYKTGTQIIK</sequence>
<dbReference type="Proteomes" id="UP000033996">
    <property type="component" value="Unassembled WGS sequence"/>
</dbReference>
<evidence type="ECO:0000313" key="2">
    <source>
        <dbReference type="Proteomes" id="UP000033996"/>
    </source>
</evidence>
<reference evidence="1 2" key="1">
    <citation type="journal article" date="2015" name="Nature">
        <title>rRNA introns, odd ribosomes, and small enigmatic genomes across a large radiation of phyla.</title>
        <authorList>
            <person name="Brown C.T."/>
            <person name="Hug L.A."/>
            <person name="Thomas B.C."/>
            <person name="Sharon I."/>
            <person name="Castelle C.J."/>
            <person name="Singh A."/>
            <person name="Wilkins M.J."/>
            <person name="Williams K.H."/>
            <person name="Banfield J.F."/>
        </authorList>
    </citation>
    <scope>NUCLEOTIDE SEQUENCE [LARGE SCALE GENOMIC DNA]</scope>
</reference>
<evidence type="ECO:0008006" key="3">
    <source>
        <dbReference type="Google" id="ProtNLM"/>
    </source>
</evidence>
<protein>
    <recommendedName>
        <fullName evidence="3">Peptidase M30, hyicolysin</fullName>
    </recommendedName>
</protein>
<comment type="caution">
    <text evidence="1">The sequence shown here is derived from an EMBL/GenBank/DDBJ whole genome shotgun (WGS) entry which is preliminary data.</text>
</comment>
<evidence type="ECO:0000313" key="1">
    <source>
        <dbReference type="EMBL" id="KKR07710.1"/>
    </source>
</evidence>
<organism evidence="1 2">
    <name type="scientific">Candidatus Yanofskybacteria bacterium GW2011_GWD1_39_16</name>
    <dbReference type="NCBI Taxonomy" id="1619030"/>
    <lineage>
        <taxon>Bacteria</taxon>
        <taxon>Candidatus Yanofskyibacteriota</taxon>
    </lineage>
</organism>
<accession>A0A837HU25</accession>
<gene>
    <name evidence="1" type="ORF">UT35_C0021G0003</name>
</gene>
<dbReference type="AlphaFoldDB" id="A0A837HU25"/>
<name>A0A837HU25_9BACT</name>
<proteinExistence type="predicted"/>